<dbReference type="CDD" id="cd02064">
    <property type="entry name" value="FAD_synthetase_N"/>
    <property type="match status" value="1"/>
</dbReference>
<dbReference type="Gene3D" id="3.40.50.620">
    <property type="entry name" value="HUPs"/>
    <property type="match status" value="1"/>
</dbReference>
<dbReference type="GO" id="GO:0008531">
    <property type="term" value="F:riboflavin kinase activity"/>
    <property type="evidence" value="ECO:0007669"/>
    <property type="project" value="UniProtKB-UniRule"/>
</dbReference>
<keyword evidence="4 15" id="KW-0285">Flavoprotein</keyword>
<keyword evidence="8 15" id="KW-0547">Nucleotide-binding</keyword>
<dbReference type="RefSeq" id="WP_023173531.1">
    <property type="nucleotide sequence ID" value="NC_022600.1"/>
</dbReference>
<organism evidence="17 18">
    <name type="scientific">Gloeobacter kilaueensis (strain ATCC BAA-2537 / CCAP 1431/1 / ULC 316 / JS1)</name>
    <dbReference type="NCBI Taxonomy" id="1183438"/>
    <lineage>
        <taxon>Bacteria</taxon>
        <taxon>Bacillati</taxon>
        <taxon>Cyanobacteriota</taxon>
        <taxon>Cyanophyceae</taxon>
        <taxon>Gloeobacterales</taxon>
        <taxon>Gloeobacteraceae</taxon>
        <taxon>Gloeobacter</taxon>
    </lineage>
</organism>
<comment type="similarity">
    <text evidence="15">Belongs to the ribF family.</text>
</comment>
<feature type="domain" description="Riboflavin kinase" evidence="16">
    <location>
        <begin position="175"/>
        <end position="299"/>
    </location>
</feature>
<evidence type="ECO:0000313" key="18">
    <source>
        <dbReference type="Proteomes" id="UP000017396"/>
    </source>
</evidence>
<comment type="catalytic activity">
    <reaction evidence="13 15">
        <text>riboflavin + ATP = FMN + ADP + H(+)</text>
        <dbReference type="Rhea" id="RHEA:14357"/>
        <dbReference type="ChEBI" id="CHEBI:15378"/>
        <dbReference type="ChEBI" id="CHEBI:30616"/>
        <dbReference type="ChEBI" id="CHEBI:57986"/>
        <dbReference type="ChEBI" id="CHEBI:58210"/>
        <dbReference type="ChEBI" id="CHEBI:456216"/>
        <dbReference type="EC" id="2.7.1.26"/>
    </reaction>
</comment>
<dbReference type="OrthoDB" id="9803667at2"/>
<dbReference type="FunFam" id="3.40.50.620:FF:000021">
    <property type="entry name" value="Riboflavin biosynthesis protein"/>
    <property type="match status" value="1"/>
</dbReference>
<keyword evidence="18" id="KW-1185">Reference proteome</keyword>
<dbReference type="InterPro" id="IPR015864">
    <property type="entry name" value="FAD_synthase"/>
</dbReference>
<dbReference type="EMBL" id="CP003587">
    <property type="protein sequence ID" value="AGY58388.1"/>
    <property type="molecule type" value="Genomic_DNA"/>
</dbReference>
<comment type="function">
    <text evidence="1">Catalyzes the phosphorylation of riboflavin to FMN followed by the adenylation of FMN to FAD.</text>
</comment>
<dbReference type="UniPathway" id="UPA00276">
    <property type="reaction ID" value="UER00406"/>
</dbReference>
<keyword evidence="5 15" id="KW-0288">FMN</keyword>
<dbReference type="STRING" id="1183438.GKIL_2142"/>
<dbReference type="InterPro" id="IPR002606">
    <property type="entry name" value="Riboflavin_kinase_bac"/>
</dbReference>
<dbReference type="UniPathway" id="UPA00277">
    <property type="reaction ID" value="UER00407"/>
</dbReference>
<evidence type="ECO:0000256" key="11">
    <source>
        <dbReference type="ARBA" id="ARBA00022840"/>
    </source>
</evidence>
<gene>
    <name evidence="17" type="primary">ribF</name>
    <name evidence="17" type="ORF">GKIL_2142</name>
</gene>
<keyword evidence="9 15" id="KW-0418">Kinase</keyword>
<proteinExistence type="inferred from homology"/>
<evidence type="ECO:0000256" key="5">
    <source>
        <dbReference type="ARBA" id="ARBA00022643"/>
    </source>
</evidence>
<dbReference type="GO" id="GO:0003919">
    <property type="term" value="F:FMN adenylyltransferase activity"/>
    <property type="evidence" value="ECO:0007669"/>
    <property type="project" value="UniProtKB-UniRule"/>
</dbReference>
<dbReference type="Pfam" id="PF01687">
    <property type="entry name" value="Flavokinase"/>
    <property type="match status" value="1"/>
</dbReference>
<evidence type="ECO:0000313" key="17">
    <source>
        <dbReference type="EMBL" id="AGY58388.1"/>
    </source>
</evidence>
<comment type="pathway">
    <text evidence="2 15">Cofactor biosynthesis; FAD biosynthesis; FAD from FMN: step 1/1.</text>
</comment>
<dbReference type="InterPro" id="IPR023465">
    <property type="entry name" value="Riboflavin_kinase_dom_sf"/>
</dbReference>
<dbReference type="Pfam" id="PF06574">
    <property type="entry name" value="FAD_syn"/>
    <property type="match status" value="1"/>
</dbReference>
<evidence type="ECO:0000256" key="14">
    <source>
        <dbReference type="ARBA" id="ARBA00049494"/>
    </source>
</evidence>
<dbReference type="InterPro" id="IPR015865">
    <property type="entry name" value="Riboflavin_kinase_bac/euk"/>
</dbReference>
<evidence type="ECO:0000259" key="16">
    <source>
        <dbReference type="SMART" id="SM00904"/>
    </source>
</evidence>
<evidence type="ECO:0000256" key="9">
    <source>
        <dbReference type="ARBA" id="ARBA00022777"/>
    </source>
</evidence>
<dbReference type="PANTHER" id="PTHR22749:SF6">
    <property type="entry name" value="RIBOFLAVIN KINASE"/>
    <property type="match status" value="1"/>
</dbReference>
<keyword evidence="6 15" id="KW-0808">Transferase</keyword>
<dbReference type="PIRSF" id="PIRSF004491">
    <property type="entry name" value="FAD_Synth"/>
    <property type="match status" value="1"/>
</dbReference>
<keyword evidence="12" id="KW-0511">Multifunctional enzyme</keyword>
<dbReference type="KEGG" id="glj:GKIL_2142"/>
<evidence type="ECO:0000256" key="10">
    <source>
        <dbReference type="ARBA" id="ARBA00022827"/>
    </source>
</evidence>
<evidence type="ECO:0000256" key="7">
    <source>
        <dbReference type="ARBA" id="ARBA00022695"/>
    </source>
</evidence>
<dbReference type="HOGENOM" id="CLU_048437_0_1_3"/>
<evidence type="ECO:0000256" key="15">
    <source>
        <dbReference type="PIRNR" id="PIRNR004491"/>
    </source>
</evidence>
<evidence type="ECO:0000256" key="2">
    <source>
        <dbReference type="ARBA" id="ARBA00004726"/>
    </source>
</evidence>
<dbReference type="AlphaFoldDB" id="U5QHP5"/>
<keyword evidence="10 15" id="KW-0274">FAD</keyword>
<dbReference type="EC" id="2.7.7.2" evidence="15"/>
<dbReference type="InterPro" id="IPR014729">
    <property type="entry name" value="Rossmann-like_a/b/a_fold"/>
</dbReference>
<dbReference type="GO" id="GO:0009398">
    <property type="term" value="P:FMN biosynthetic process"/>
    <property type="evidence" value="ECO:0007669"/>
    <property type="project" value="UniProtKB-UniRule"/>
</dbReference>
<dbReference type="NCBIfam" id="TIGR00083">
    <property type="entry name" value="ribF"/>
    <property type="match status" value="1"/>
</dbReference>
<accession>U5QHP5</accession>
<evidence type="ECO:0000256" key="12">
    <source>
        <dbReference type="ARBA" id="ARBA00023268"/>
    </source>
</evidence>
<reference evidence="17 18" key="1">
    <citation type="journal article" date="2013" name="PLoS ONE">
        <title>Cultivation and Complete Genome Sequencing of Gloeobacter kilaueensis sp. nov., from a Lava Cave in Kilauea Caldera, Hawai'i.</title>
        <authorList>
            <person name="Saw J.H."/>
            <person name="Schatz M."/>
            <person name="Brown M.V."/>
            <person name="Kunkel D.D."/>
            <person name="Foster J.S."/>
            <person name="Shick H."/>
            <person name="Christensen S."/>
            <person name="Hou S."/>
            <person name="Wan X."/>
            <person name="Donachie S.P."/>
        </authorList>
    </citation>
    <scope>NUCLEOTIDE SEQUENCE [LARGE SCALE GENOMIC DNA]</scope>
    <source>
        <strain evidence="18">JS</strain>
    </source>
</reference>
<evidence type="ECO:0000256" key="6">
    <source>
        <dbReference type="ARBA" id="ARBA00022679"/>
    </source>
</evidence>
<evidence type="ECO:0000256" key="8">
    <source>
        <dbReference type="ARBA" id="ARBA00022741"/>
    </source>
</evidence>
<dbReference type="PANTHER" id="PTHR22749">
    <property type="entry name" value="RIBOFLAVIN KINASE/FMN ADENYLYLTRANSFERASE"/>
    <property type="match status" value="1"/>
</dbReference>
<comment type="catalytic activity">
    <reaction evidence="14 15">
        <text>FMN + ATP + H(+) = FAD + diphosphate</text>
        <dbReference type="Rhea" id="RHEA:17237"/>
        <dbReference type="ChEBI" id="CHEBI:15378"/>
        <dbReference type="ChEBI" id="CHEBI:30616"/>
        <dbReference type="ChEBI" id="CHEBI:33019"/>
        <dbReference type="ChEBI" id="CHEBI:57692"/>
        <dbReference type="ChEBI" id="CHEBI:58210"/>
        <dbReference type="EC" id="2.7.7.2"/>
    </reaction>
</comment>
<comment type="pathway">
    <text evidence="3 15">Cofactor biosynthesis; FMN biosynthesis; FMN from riboflavin (ATP route): step 1/1.</text>
</comment>
<dbReference type="GO" id="GO:0005524">
    <property type="term" value="F:ATP binding"/>
    <property type="evidence" value="ECO:0007669"/>
    <property type="project" value="UniProtKB-UniRule"/>
</dbReference>
<evidence type="ECO:0000256" key="4">
    <source>
        <dbReference type="ARBA" id="ARBA00022630"/>
    </source>
</evidence>
<dbReference type="InterPro" id="IPR023468">
    <property type="entry name" value="Riboflavin_kinase"/>
</dbReference>
<dbReference type="SUPFAM" id="SSF52374">
    <property type="entry name" value="Nucleotidylyl transferase"/>
    <property type="match status" value="1"/>
</dbReference>
<dbReference type="GO" id="GO:0006747">
    <property type="term" value="P:FAD biosynthetic process"/>
    <property type="evidence" value="ECO:0007669"/>
    <property type="project" value="UniProtKB-UniRule"/>
</dbReference>
<keyword evidence="11 15" id="KW-0067">ATP-binding</keyword>
<keyword evidence="7 15" id="KW-0548">Nucleotidyltransferase</keyword>
<dbReference type="GO" id="GO:0009231">
    <property type="term" value="P:riboflavin biosynthetic process"/>
    <property type="evidence" value="ECO:0007669"/>
    <property type="project" value="InterPro"/>
</dbReference>
<dbReference type="PATRIC" id="fig|1183438.3.peg.2103"/>
<dbReference type="Gene3D" id="2.40.30.30">
    <property type="entry name" value="Riboflavin kinase-like"/>
    <property type="match status" value="1"/>
</dbReference>
<dbReference type="Proteomes" id="UP000017396">
    <property type="component" value="Chromosome"/>
</dbReference>
<name>U5QHP5_GLOK1</name>
<sequence>MTVFRSVSEVARPCAVALGNFDGVHLGHQAVIQAVLGRPGVPTVLTFDPHPREYFSGRTGFLLAPERERSSQILALGIAQIVVLPFDERLASTEAHRFVEEVLVEGLRARFVSVGWNFRFGKDRLGNTEMLQSCARAYQFDIEILAERQIEGQRVSSSAIRTALASGDVERARLLLGRSYSLEGEIGRGDQRGRLLGFPTANLQVSERKFLPGDGVYLVRAHWGSQRRWGLFNLGVRPTFGGERRTLEVHVLDWQGDLYGQSMKITLEHYLRAEKKFASVGELIEQLHRDRDQAERLIARGI</sequence>
<protein>
    <recommendedName>
        <fullName evidence="15">Riboflavin biosynthesis protein</fullName>
    </recommendedName>
    <domain>
        <recommendedName>
            <fullName evidence="15">Riboflavin kinase</fullName>
            <ecNumber evidence="15">2.7.1.26</ecNumber>
        </recommendedName>
        <alternativeName>
            <fullName evidence="15">Flavokinase</fullName>
        </alternativeName>
    </domain>
    <domain>
        <recommendedName>
            <fullName evidence="15">FMN adenylyltransferase</fullName>
            <ecNumber evidence="15">2.7.7.2</ecNumber>
        </recommendedName>
        <alternativeName>
            <fullName evidence="15">FAD pyrophosphorylase</fullName>
        </alternativeName>
        <alternativeName>
            <fullName evidence="15">FAD synthase</fullName>
        </alternativeName>
    </domain>
</protein>
<evidence type="ECO:0000256" key="13">
    <source>
        <dbReference type="ARBA" id="ARBA00047880"/>
    </source>
</evidence>
<dbReference type="NCBIfam" id="NF004160">
    <property type="entry name" value="PRK05627.1-3"/>
    <property type="match status" value="1"/>
</dbReference>
<evidence type="ECO:0000256" key="1">
    <source>
        <dbReference type="ARBA" id="ARBA00002121"/>
    </source>
</evidence>
<evidence type="ECO:0000256" key="3">
    <source>
        <dbReference type="ARBA" id="ARBA00005201"/>
    </source>
</evidence>
<dbReference type="eggNOG" id="COG0196">
    <property type="taxonomic scope" value="Bacteria"/>
</dbReference>
<dbReference type="EC" id="2.7.1.26" evidence="15"/>
<dbReference type="SMART" id="SM00904">
    <property type="entry name" value="Flavokinase"/>
    <property type="match status" value="1"/>
</dbReference>
<dbReference type="FunFam" id="2.40.30.30:FF:000003">
    <property type="entry name" value="Riboflavin biosynthesis protein"/>
    <property type="match status" value="1"/>
</dbReference>
<dbReference type="SUPFAM" id="SSF82114">
    <property type="entry name" value="Riboflavin kinase-like"/>
    <property type="match status" value="1"/>
</dbReference>